<comment type="caution">
    <text evidence="1">The sequence shown here is derived from an EMBL/GenBank/DDBJ whole genome shotgun (WGS) entry which is preliminary data.</text>
</comment>
<reference evidence="1" key="1">
    <citation type="submission" date="2021-02" db="EMBL/GenBank/DDBJ databases">
        <authorList>
            <consortium name="DOE Joint Genome Institute"/>
            <person name="Ahrendt S."/>
            <person name="Looney B.P."/>
            <person name="Miyauchi S."/>
            <person name="Morin E."/>
            <person name="Drula E."/>
            <person name="Courty P.E."/>
            <person name="Chicoki N."/>
            <person name="Fauchery L."/>
            <person name="Kohler A."/>
            <person name="Kuo A."/>
            <person name="Labutti K."/>
            <person name="Pangilinan J."/>
            <person name="Lipzen A."/>
            <person name="Riley R."/>
            <person name="Andreopoulos W."/>
            <person name="He G."/>
            <person name="Johnson J."/>
            <person name="Barry K.W."/>
            <person name="Grigoriev I.V."/>
            <person name="Nagy L."/>
            <person name="Hibbett D."/>
            <person name="Henrissat B."/>
            <person name="Matheny P.B."/>
            <person name="Labbe J."/>
            <person name="Martin F."/>
        </authorList>
    </citation>
    <scope>NUCLEOTIDE SEQUENCE</scope>
    <source>
        <strain evidence="1">EC-137</strain>
    </source>
</reference>
<dbReference type="EMBL" id="MU273738">
    <property type="protein sequence ID" value="KAI0028611.1"/>
    <property type="molecule type" value="Genomic_DNA"/>
</dbReference>
<protein>
    <submittedName>
        <fullName evidence="1">Allantoicase</fullName>
    </submittedName>
</protein>
<proteinExistence type="predicted"/>
<evidence type="ECO:0000313" key="1">
    <source>
        <dbReference type="EMBL" id="KAI0028611.1"/>
    </source>
</evidence>
<reference evidence="1" key="2">
    <citation type="journal article" date="2022" name="New Phytol.">
        <title>Evolutionary transition to the ectomycorrhizal habit in the genomes of a hyperdiverse lineage of mushroom-forming fungi.</title>
        <authorList>
            <person name="Looney B."/>
            <person name="Miyauchi S."/>
            <person name="Morin E."/>
            <person name="Drula E."/>
            <person name="Courty P.E."/>
            <person name="Kohler A."/>
            <person name="Kuo A."/>
            <person name="LaButti K."/>
            <person name="Pangilinan J."/>
            <person name="Lipzen A."/>
            <person name="Riley R."/>
            <person name="Andreopoulos W."/>
            <person name="He G."/>
            <person name="Johnson J."/>
            <person name="Nolan M."/>
            <person name="Tritt A."/>
            <person name="Barry K.W."/>
            <person name="Grigoriev I.V."/>
            <person name="Nagy L.G."/>
            <person name="Hibbett D."/>
            <person name="Henrissat B."/>
            <person name="Matheny P.B."/>
            <person name="Labbe J."/>
            <person name="Martin F.M."/>
        </authorList>
    </citation>
    <scope>NUCLEOTIDE SEQUENCE</scope>
    <source>
        <strain evidence="1">EC-137</strain>
    </source>
</reference>
<evidence type="ECO:0000313" key="2">
    <source>
        <dbReference type="Proteomes" id="UP000814128"/>
    </source>
</evidence>
<sequence length="555" mass="60974">MSYEQIPLDQFSKVFSSLTELSSVATGGEIVFVSDDFFAEAFHLLLVEPAASLKGQFGPKGALYDGWESRRHNPAYDWVIIKLGTTGSLKGFDVDTSHFNGNEAPQASVQALSLPLGEAPPRFDDARWEEVLPKIKLGPNSRHLFTILPTAPVNYVKFNMYPDGGIARFRVYGDVEPIHPSDARELFDAAHVFAGGRVVLTSDQHFGAGANLILPGRGKDMGDGWETKRSRQTDHKDWTIIKLGSPLYISYVVVDTAHFKGNFPQYCEVHAISSLSEIPPHSPSHADEWMLILPRANLGPHREHFFAVENAEGKTFTHIRLTIYPDGGIKRVRVFGSKLPTSRYVHSDTASDAVNAYNSRENDISRPSTRETIALPISPEAFAPFGQVIQSYPDVNATPSPRSIKITSANSGTALKYHKLMLLASSYPEALSATSGISVYRCEPAPNAREVEVKVLERHPYTNQAFIPLGADADQRYIVAVAENGEDDRPNLSSLRAFVVRGDQGVVYDTAVWHLPMTVIDGPMDLACVETQVGNGEPADCETVELVADRVIVKA</sequence>
<organism evidence="1 2">
    <name type="scientific">Vararia minispora EC-137</name>
    <dbReference type="NCBI Taxonomy" id="1314806"/>
    <lineage>
        <taxon>Eukaryota</taxon>
        <taxon>Fungi</taxon>
        <taxon>Dikarya</taxon>
        <taxon>Basidiomycota</taxon>
        <taxon>Agaricomycotina</taxon>
        <taxon>Agaricomycetes</taxon>
        <taxon>Russulales</taxon>
        <taxon>Lachnocladiaceae</taxon>
        <taxon>Vararia</taxon>
    </lineage>
</organism>
<name>A0ACB8QBG3_9AGAM</name>
<keyword evidence="2" id="KW-1185">Reference proteome</keyword>
<accession>A0ACB8QBG3</accession>
<gene>
    <name evidence="1" type="ORF">K488DRAFT_58189</name>
</gene>
<dbReference type="Proteomes" id="UP000814128">
    <property type="component" value="Unassembled WGS sequence"/>
</dbReference>